<dbReference type="GO" id="GO:0003677">
    <property type="term" value="F:DNA binding"/>
    <property type="evidence" value="ECO:0007669"/>
    <property type="project" value="InterPro"/>
</dbReference>
<dbReference type="InterPro" id="IPR007627">
    <property type="entry name" value="RNA_pol_sigma70_r2"/>
</dbReference>
<dbReference type="OrthoDB" id="4184921at2"/>
<dbReference type="InterPro" id="IPR013325">
    <property type="entry name" value="RNA_pol_sigma_r2"/>
</dbReference>
<dbReference type="InterPro" id="IPR013324">
    <property type="entry name" value="RNA_pol_sigma_r3/r4-like"/>
</dbReference>
<dbReference type="Proteomes" id="UP000315369">
    <property type="component" value="Unassembled WGS sequence"/>
</dbReference>
<evidence type="ECO:0000256" key="2">
    <source>
        <dbReference type="ARBA" id="ARBA00023015"/>
    </source>
</evidence>
<evidence type="ECO:0000256" key="4">
    <source>
        <dbReference type="ARBA" id="ARBA00023163"/>
    </source>
</evidence>
<dbReference type="GO" id="GO:0006352">
    <property type="term" value="P:DNA-templated transcription initiation"/>
    <property type="evidence" value="ECO:0007669"/>
    <property type="project" value="InterPro"/>
</dbReference>
<proteinExistence type="inferred from homology"/>
<feature type="domain" description="RNA polymerase sigma factor 70 region 4 type 2" evidence="7">
    <location>
        <begin position="147"/>
        <end position="194"/>
    </location>
</feature>
<comment type="similarity">
    <text evidence="1">Belongs to the sigma-70 factor family. ECF subfamily.</text>
</comment>
<dbReference type="EMBL" id="VIFM01000001">
    <property type="protein sequence ID" value="TQF18012.1"/>
    <property type="molecule type" value="Genomic_DNA"/>
</dbReference>
<gene>
    <name evidence="8" type="ORF">FJV41_00245</name>
</gene>
<dbReference type="PANTHER" id="PTHR43133">
    <property type="entry name" value="RNA POLYMERASE ECF-TYPE SIGMA FACTO"/>
    <property type="match status" value="1"/>
</dbReference>
<dbReference type="SUPFAM" id="SSF88659">
    <property type="entry name" value="Sigma3 and sigma4 domains of RNA polymerase sigma factors"/>
    <property type="match status" value="1"/>
</dbReference>
<dbReference type="InterPro" id="IPR036388">
    <property type="entry name" value="WH-like_DNA-bd_sf"/>
</dbReference>
<name>A0A540X9V1_9BACT</name>
<dbReference type="SUPFAM" id="SSF88946">
    <property type="entry name" value="Sigma2 domain of RNA polymerase sigma factors"/>
    <property type="match status" value="1"/>
</dbReference>
<dbReference type="Gene3D" id="1.10.1740.10">
    <property type="match status" value="1"/>
</dbReference>
<evidence type="ECO:0000256" key="5">
    <source>
        <dbReference type="SAM" id="MobiDB-lite"/>
    </source>
</evidence>
<dbReference type="Pfam" id="PF08281">
    <property type="entry name" value="Sigma70_r4_2"/>
    <property type="match status" value="1"/>
</dbReference>
<dbReference type="InterPro" id="IPR014284">
    <property type="entry name" value="RNA_pol_sigma-70_dom"/>
</dbReference>
<evidence type="ECO:0000256" key="1">
    <source>
        <dbReference type="ARBA" id="ARBA00010641"/>
    </source>
</evidence>
<dbReference type="Gene3D" id="1.10.10.10">
    <property type="entry name" value="Winged helix-like DNA-binding domain superfamily/Winged helix DNA-binding domain"/>
    <property type="match status" value="1"/>
</dbReference>
<accession>A0A540X9V1</accession>
<dbReference type="NCBIfam" id="TIGR02937">
    <property type="entry name" value="sigma70-ECF"/>
    <property type="match status" value="1"/>
</dbReference>
<keyword evidence="3" id="KW-0731">Sigma factor</keyword>
<keyword evidence="9" id="KW-1185">Reference proteome</keyword>
<dbReference type="AlphaFoldDB" id="A0A540X9V1"/>
<keyword evidence="4" id="KW-0804">Transcription</keyword>
<organism evidence="8 9">
    <name type="scientific">Myxococcus llanfairpwllgwyngyllgogerychwyrndrobwllllantysiliogogogochensis</name>
    <dbReference type="NCBI Taxonomy" id="2590453"/>
    <lineage>
        <taxon>Bacteria</taxon>
        <taxon>Pseudomonadati</taxon>
        <taxon>Myxococcota</taxon>
        <taxon>Myxococcia</taxon>
        <taxon>Myxococcales</taxon>
        <taxon>Cystobacterineae</taxon>
        <taxon>Myxococcaceae</taxon>
        <taxon>Myxococcus</taxon>
    </lineage>
</organism>
<reference evidence="8 9" key="1">
    <citation type="submission" date="2019-06" db="EMBL/GenBank/DDBJ databases">
        <authorList>
            <person name="Livingstone P."/>
            <person name="Whitworth D."/>
        </authorList>
    </citation>
    <scope>NUCLEOTIDE SEQUENCE [LARGE SCALE GENOMIC DNA]</scope>
    <source>
        <strain evidence="8 9">AM401</strain>
    </source>
</reference>
<evidence type="ECO:0000313" key="9">
    <source>
        <dbReference type="Proteomes" id="UP000315369"/>
    </source>
</evidence>
<evidence type="ECO:0000259" key="6">
    <source>
        <dbReference type="Pfam" id="PF04542"/>
    </source>
</evidence>
<dbReference type="PANTHER" id="PTHR43133:SF63">
    <property type="entry name" value="RNA POLYMERASE SIGMA FACTOR FECI-RELATED"/>
    <property type="match status" value="1"/>
</dbReference>
<sequence>MNPSGPPEQRGGGSEPARPSSGDSSRDFLSAFLAPVRFPRRIPPEPPRALDTDIQSAYLRYFPLIREKCRRMLGDSDEAQDVAQETFIRLWRTGLPKDARHATAWIYRTSTNLAVDRLRQRPSSASAHRSEELSDERSAEATLWRRQELEAYARHLPADALEAALLSRLDGLTQQEISEVLQVSERTVRRLLQRLDEQVEHLRRTLGP</sequence>
<feature type="region of interest" description="Disordered" evidence="5">
    <location>
        <begin position="1"/>
        <end position="26"/>
    </location>
</feature>
<dbReference type="InterPro" id="IPR013249">
    <property type="entry name" value="RNA_pol_sigma70_r4_t2"/>
</dbReference>
<dbReference type="Pfam" id="PF04542">
    <property type="entry name" value="Sigma70_r2"/>
    <property type="match status" value="1"/>
</dbReference>
<evidence type="ECO:0000313" key="8">
    <source>
        <dbReference type="EMBL" id="TQF18012.1"/>
    </source>
</evidence>
<evidence type="ECO:0000259" key="7">
    <source>
        <dbReference type="Pfam" id="PF08281"/>
    </source>
</evidence>
<dbReference type="InterPro" id="IPR039425">
    <property type="entry name" value="RNA_pol_sigma-70-like"/>
</dbReference>
<evidence type="ECO:0000256" key="3">
    <source>
        <dbReference type="ARBA" id="ARBA00023082"/>
    </source>
</evidence>
<keyword evidence="2" id="KW-0805">Transcription regulation</keyword>
<protein>
    <submittedName>
        <fullName evidence="8">RNA polymerase sigma factor</fullName>
    </submittedName>
</protein>
<dbReference type="GO" id="GO:0016987">
    <property type="term" value="F:sigma factor activity"/>
    <property type="evidence" value="ECO:0007669"/>
    <property type="project" value="UniProtKB-KW"/>
</dbReference>
<comment type="caution">
    <text evidence="8">The sequence shown here is derived from an EMBL/GenBank/DDBJ whole genome shotgun (WGS) entry which is preliminary data.</text>
</comment>
<feature type="domain" description="RNA polymerase sigma-70 region 2" evidence="6">
    <location>
        <begin position="58"/>
        <end position="121"/>
    </location>
</feature>